<dbReference type="Proteomes" id="UP000290273">
    <property type="component" value="Unassembled WGS sequence"/>
</dbReference>
<dbReference type="RefSeq" id="WP_128993042.1">
    <property type="nucleotide sequence ID" value="NZ_QMAU01000027.1"/>
</dbReference>
<dbReference type="InterPro" id="IPR023385">
    <property type="entry name" value="YopX-like_C"/>
</dbReference>
<dbReference type="Pfam" id="PF09643">
    <property type="entry name" value="YopX"/>
    <property type="match status" value="1"/>
</dbReference>
<accession>A0ABY0EQ15</accession>
<dbReference type="EMBL" id="QMAU01000027">
    <property type="protein sequence ID" value="RXI56953.1"/>
    <property type="molecule type" value="Genomic_DNA"/>
</dbReference>
<dbReference type="InterPro" id="IPR019096">
    <property type="entry name" value="YopX_protein"/>
</dbReference>
<dbReference type="SUPFAM" id="SSF159006">
    <property type="entry name" value="YopX-like"/>
    <property type="match status" value="1"/>
</dbReference>
<feature type="domain" description="YopX protein" evidence="1">
    <location>
        <begin position="30"/>
        <end position="126"/>
    </location>
</feature>
<evidence type="ECO:0000313" key="2">
    <source>
        <dbReference type="EMBL" id="RXI56953.1"/>
    </source>
</evidence>
<evidence type="ECO:0000313" key="3">
    <source>
        <dbReference type="Proteomes" id="UP000290273"/>
    </source>
</evidence>
<comment type="caution">
    <text evidence="2">The sequence shown here is derived from an EMBL/GenBank/DDBJ whole genome shotgun (WGS) entry which is preliminary data.</text>
</comment>
<name>A0ABY0EQ15_CLOTA</name>
<organism evidence="2 3">
    <name type="scientific">Clostridium tetani</name>
    <dbReference type="NCBI Taxonomy" id="1513"/>
    <lineage>
        <taxon>Bacteria</taxon>
        <taxon>Bacillati</taxon>
        <taxon>Bacillota</taxon>
        <taxon>Clostridia</taxon>
        <taxon>Eubacteriales</taxon>
        <taxon>Clostridiaceae</taxon>
        <taxon>Clostridium</taxon>
    </lineage>
</organism>
<gene>
    <name evidence="2" type="ORF">DP131_06545</name>
</gene>
<dbReference type="Gene3D" id="2.30.30.290">
    <property type="entry name" value="YopX-like domains"/>
    <property type="match status" value="1"/>
</dbReference>
<sequence length="129" mass="15063">MNREIKFRGYAVEEMLNSQWIEDAFGVEDIEYTNGKISTYLLTPYGDYEVIKKSVGQYTGLKDKNRVEIYEGDIVKFDNNNFEVYQHPSGDWQAGGYSIWENISEDGIENEWEVIGNIYENPELLEVKQ</sequence>
<protein>
    <recommendedName>
        <fullName evidence="1">YopX protein domain-containing protein</fullName>
    </recommendedName>
</protein>
<reference evidence="2 3" key="1">
    <citation type="submission" date="2018-06" db="EMBL/GenBank/DDBJ databases">
        <title>Genome conservation of Clostridium tetani.</title>
        <authorList>
            <person name="Bruggemann H."/>
            <person name="Popoff M.R."/>
        </authorList>
    </citation>
    <scope>NUCLEOTIDE SEQUENCE [LARGE SCALE GENOMIC DNA]</scope>
    <source>
        <strain evidence="2 3">63.05</strain>
    </source>
</reference>
<evidence type="ECO:0000259" key="1">
    <source>
        <dbReference type="Pfam" id="PF09643"/>
    </source>
</evidence>
<proteinExistence type="predicted"/>